<reference evidence="9" key="1">
    <citation type="submission" date="2021-03" db="EMBL/GenBank/DDBJ databases">
        <authorList>
            <person name="Sun Q."/>
        </authorList>
    </citation>
    <scope>NUCLEOTIDE SEQUENCE</scope>
    <source>
        <strain evidence="9">CCM 8862</strain>
    </source>
</reference>
<comment type="caution">
    <text evidence="9">The sequence shown here is derived from an EMBL/GenBank/DDBJ whole genome shotgun (WGS) entry which is preliminary data.</text>
</comment>
<evidence type="ECO:0000256" key="5">
    <source>
        <dbReference type="ARBA" id="ARBA00022989"/>
    </source>
</evidence>
<dbReference type="NCBIfam" id="TIGR00785">
    <property type="entry name" value="dass"/>
    <property type="match status" value="1"/>
</dbReference>
<dbReference type="Pfam" id="PF00939">
    <property type="entry name" value="Na_sulph_symp"/>
    <property type="match status" value="1"/>
</dbReference>
<evidence type="ECO:0000313" key="9">
    <source>
        <dbReference type="EMBL" id="MBN9645042.1"/>
    </source>
</evidence>
<evidence type="ECO:0000256" key="3">
    <source>
        <dbReference type="ARBA" id="ARBA00020150"/>
    </source>
</evidence>
<feature type="transmembrane region" description="Helical" evidence="8">
    <location>
        <begin position="140"/>
        <end position="158"/>
    </location>
</feature>
<feature type="transmembrane region" description="Helical" evidence="8">
    <location>
        <begin position="179"/>
        <end position="197"/>
    </location>
</feature>
<feature type="transmembrane region" description="Helical" evidence="8">
    <location>
        <begin position="491"/>
        <end position="509"/>
    </location>
</feature>
<protein>
    <recommendedName>
        <fullName evidence="3">Sodium-dependent dicarboxylate transporter SdcS</fullName>
    </recommendedName>
    <alternativeName>
        <fullName evidence="7">Na(+)/dicarboxylate symporter</fullName>
    </alternativeName>
</protein>
<dbReference type="GO" id="GO:0008514">
    <property type="term" value="F:organic anion transmembrane transporter activity"/>
    <property type="evidence" value="ECO:0007669"/>
    <property type="project" value="UniProtKB-ARBA"/>
</dbReference>
<feature type="transmembrane region" description="Helical" evidence="8">
    <location>
        <begin position="530"/>
        <end position="552"/>
    </location>
</feature>
<organism evidence="9 10">
    <name type="scientific">Corynebacterium mendelii</name>
    <dbReference type="NCBI Taxonomy" id="2765362"/>
    <lineage>
        <taxon>Bacteria</taxon>
        <taxon>Bacillati</taxon>
        <taxon>Actinomycetota</taxon>
        <taxon>Actinomycetes</taxon>
        <taxon>Mycobacteriales</taxon>
        <taxon>Corynebacteriaceae</taxon>
        <taxon>Corynebacterium</taxon>
    </lineage>
</organism>
<feature type="transmembrane region" description="Helical" evidence="8">
    <location>
        <begin position="69"/>
        <end position="85"/>
    </location>
</feature>
<dbReference type="GO" id="GO:0005886">
    <property type="term" value="C:plasma membrane"/>
    <property type="evidence" value="ECO:0007669"/>
    <property type="project" value="TreeGrafter"/>
</dbReference>
<feature type="transmembrane region" description="Helical" evidence="8">
    <location>
        <begin position="467"/>
        <end position="485"/>
    </location>
</feature>
<comment type="similarity">
    <text evidence="2">Belongs to the SLC13A/DASS transporter (TC 2.A.47) family. NADC subfamily.</text>
</comment>
<feature type="transmembrane region" description="Helical" evidence="8">
    <location>
        <begin position="343"/>
        <end position="362"/>
    </location>
</feature>
<evidence type="ECO:0000256" key="8">
    <source>
        <dbReference type="SAM" id="Phobius"/>
    </source>
</evidence>
<feature type="transmembrane region" description="Helical" evidence="8">
    <location>
        <begin position="244"/>
        <end position="266"/>
    </location>
</feature>
<dbReference type="PANTHER" id="PTHR10283">
    <property type="entry name" value="SOLUTE CARRIER FAMILY 13 MEMBER"/>
    <property type="match status" value="1"/>
</dbReference>
<keyword evidence="6 8" id="KW-0472">Membrane</keyword>
<evidence type="ECO:0000256" key="1">
    <source>
        <dbReference type="ARBA" id="ARBA00004141"/>
    </source>
</evidence>
<keyword evidence="4 8" id="KW-0812">Transmembrane</keyword>
<dbReference type="PANTHER" id="PTHR10283:SF82">
    <property type="entry name" value="SOLUTE CARRIER FAMILY 13 MEMBER 2"/>
    <property type="match status" value="1"/>
</dbReference>
<sequence length="554" mass="59892">MDKNNRRHTDYTEIADHEEIVAHPYLSAKSHGDVDPFEHHDLPTDASREHSPGQLAEALEPGEIRRQRIGFLIGIIAAPLVYFLMPDSATHEMRSVAAIAVLMGAFWMSEAIPIPVTSLLPLILFPAFGVAKIKEFSGSYTSDVIFLFMGGFMLALAMQRWNLHRRISLYIVRAMGTKSSMIVLGFMIATGFLSMWVSNTATAVMMLPIGVSVLTLINKQLAADGDKEAIEDLKDDDEAPKTNFGIALMLGIAYSASIGSLGTLIGTPPNTLLAGYMSDQGHPINFGQWMLVGVPLSLLLMLTCWLLLVKVLYKPEVDNVPGGRKVMRDELKAMGPMSTGEKLVAIIFFLAAFSWIFVPILFKGTFIGTHFSSSVIAMVVGIVLFIIPADWKKGTPLLDWHTALELPWGVLLLFGGGLALSSQFSTTGLSEWIGQQVTVLEGMPIVIIVLVIAAIVLVLTEFTSNTATAATFLPVVGGIAVGLGYDQMILTIPVALAATSAFMLPVATPPNAIAYGSGYVRMNDMVKSGIWLNTMALVLITITTLTIAKAVFGF</sequence>
<dbReference type="RefSeq" id="WP_207279528.1">
    <property type="nucleotide sequence ID" value="NZ_JAFLEQ010000017.1"/>
</dbReference>
<feature type="transmembrane region" description="Helical" evidence="8">
    <location>
        <begin position="403"/>
        <end position="422"/>
    </location>
</feature>
<proteinExistence type="inferred from homology"/>
<feature type="transmembrane region" description="Helical" evidence="8">
    <location>
        <begin position="442"/>
        <end position="460"/>
    </location>
</feature>
<keyword evidence="10" id="KW-1185">Reference proteome</keyword>
<comment type="subcellular location">
    <subcellularLocation>
        <location evidence="1">Membrane</location>
        <topology evidence="1">Multi-pass membrane protein</topology>
    </subcellularLocation>
</comment>
<feature type="transmembrane region" description="Helical" evidence="8">
    <location>
        <begin position="374"/>
        <end position="391"/>
    </location>
</feature>
<evidence type="ECO:0000313" key="10">
    <source>
        <dbReference type="Proteomes" id="UP000664332"/>
    </source>
</evidence>
<keyword evidence="5 8" id="KW-1133">Transmembrane helix</keyword>
<feature type="transmembrane region" description="Helical" evidence="8">
    <location>
        <begin position="97"/>
        <end position="128"/>
    </location>
</feature>
<dbReference type="InterPro" id="IPR001898">
    <property type="entry name" value="SLC13A/DASS"/>
</dbReference>
<dbReference type="Proteomes" id="UP000664332">
    <property type="component" value="Unassembled WGS sequence"/>
</dbReference>
<evidence type="ECO:0000256" key="7">
    <source>
        <dbReference type="ARBA" id="ARBA00031174"/>
    </source>
</evidence>
<dbReference type="AlphaFoldDB" id="A0A939E3Q9"/>
<feature type="transmembrane region" description="Helical" evidence="8">
    <location>
        <begin position="286"/>
        <end position="308"/>
    </location>
</feature>
<dbReference type="GO" id="GO:1905039">
    <property type="term" value="P:carboxylic acid transmembrane transport"/>
    <property type="evidence" value="ECO:0007669"/>
    <property type="project" value="UniProtKB-ARBA"/>
</dbReference>
<evidence type="ECO:0000256" key="4">
    <source>
        <dbReference type="ARBA" id="ARBA00022692"/>
    </source>
</evidence>
<accession>A0A939E3Q9</accession>
<evidence type="ECO:0000256" key="2">
    <source>
        <dbReference type="ARBA" id="ARBA00006772"/>
    </source>
</evidence>
<name>A0A939E3Q9_9CORY</name>
<evidence type="ECO:0000256" key="6">
    <source>
        <dbReference type="ARBA" id="ARBA00023136"/>
    </source>
</evidence>
<dbReference type="EMBL" id="JAFLEQ010000017">
    <property type="protein sequence ID" value="MBN9645042.1"/>
    <property type="molecule type" value="Genomic_DNA"/>
</dbReference>
<gene>
    <name evidence="9" type="ORF">JZY06_10550</name>
</gene>
<dbReference type="CDD" id="cd01115">
    <property type="entry name" value="SLC13_permease"/>
    <property type="match status" value="1"/>
</dbReference>